<dbReference type="SUPFAM" id="SSF48208">
    <property type="entry name" value="Six-hairpin glycosidases"/>
    <property type="match status" value="1"/>
</dbReference>
<organism evidence="2">
    <name type="scientific">[Clostridium] nexile</name>
    <dbReference type="NCBI Taxonomy" id="29361"/>
    <lineage>
        <taxon>Bacteria</taxon>
        <taxon>Bacillati</taxon>
        <taxon>Bacillota</taxon>
        <taxon>Clostridia</taxon>
        <taxon>Lachnospirales</taxon>
        <taxon>Lachnospiraceae</taxon>
        <taxon>Tyzzerella</taxon>
    </lineage>
</organism>
<reference evidence="2" key="1">
    <citation type="submission" date="2019-11" db="EMBL/GenBank/DDBJ databases">
        <authorList>
            <person name="Feng L."/>
        </authorList>
    </citation>
    <scope>NUCLEOTIDE SEQUENCE</scope>
    <source>
        <strain evidence="2">CnexileLFYP112</strain>
    </source>
</reference>
<dbReference type="InterPro" id="IPR012341">
    <property type="entry name" value="6hp_glycosidase-like_sf"/>
</dbReference>
<keyword evidence="1 2" id="KW-0378">Hydrolase</keyword>
<dbReference type="Pfam" id="PF07470">
    <property type="entry name" value="Glyco_hydro_88"/>
    <property type="match status" value="1"/>
</dbReference>
<name>A0A6N2R6M4_9FIRM</name>
<dbReference type="PANTHER" id="PTHR33886:SF8">
    <property type="entry name" value="UNSATURATED RHAMNOGALACTURONAN HYDROLASE (EUROFUNG)"/>
    <property type="match status" value="1"/>
</dbReference>
<dbReference type="EMBL" id="CACRTG010000001">
    <property type="protein sequence ID" value="VYS76467.1"/>
    <property type="molecule type" value="Genomic_DNA"/>
</dbReference>
<dbReference type="InterPro" id="IPR052043">
    <property type="entry name" value="PolySaccharide_Degr_Enz"/>
</dbReference>
<proteinExistence type="predicted"/>
<sequence length="368" mass="42152">MRRVVNKIYSTINAYALNGIIKNRYGDFSNPYTWKCSLSNVAKKWLYKIPIVPVTENYKHPLMAKLLRLNRNASIQSWQNAGLIEGLFVDKNLQDFSDLCRKWINEEGEWKITPNTIDHSLLAYMLLKYTENTDKIKPAMDKMYETIKAEQTSEGTIPYRRNMPELRLVDTLGMICPFLMLYGKIYNVQKASSIAYKQMDNFIENGLESSSGLPYHAYNVNTREHIGVNAWGRGIGWYILGLESFIECEKYRKIIFSLADTLLLYQRKGKGFPWLITFTGQCETSGTSLIGNLYLDCYELSGDAKYFSAAEDCITALMECTTNRGILWNAQGDSKGIGLYSHEFGLMPFAQGYALKLASRFINIKEKI</sequence>
<dbReference type="GO" id="GO:0005975">
    <property type="term" value="P:carbohydrate metabolic process"/>
    <property type="evidence" value="ECO:0007669"/>
    <property type="project" value="InterPro"/>
</dbReference>
<evidence type="ECO:0000313" key="2">
    <source>
        <dbReference type="EMBL" id="VYS76467.1"/>
    </source>
</evidence>
<dbReference type="InterPro" id="IPR010905">
    <property type="entry name" value="Glyco_hydro_88"/>
</dbReference>
<accession>A0A6N2R6M4</accession>
<gene>
    <name evidence="2" type="ORF">CNLFYP112_00006</name>
</gene>
<dbReference type="GO" id="GO:0016787">
    <property type="term" value="F:hydrolase activity"/>
    <property type="evidence" value="ECO:0007669"/>
    <property type="project" value="UniProtKB-KW"/>
</dbReference>
<evidence type="ECO:0000256" key="1">
    <source>
        <dbReference type="ARBA" id="ARBA00022801"/>
    </source>
</evidence>
<dbReference type="InterPro" id="IPR008928">
    <property type="entry name" value="6-hairpin_glycosidase_sf"/>
</dbReference>
<dbReference type="Gene3D" id="1.50.10.10">
    <property type="match status" value="1"/>
</dbReference>
<protein>
    <submittedName>
        <fullName evidence="2">Glycosyl Hydrolase Family 88</fullName>
    </submittedName>
</protein>
<dbReference type="PANTHER" id="PTHR33886">
    <property type="entry name" value="UNSATURATED RHAMNOGALACTURONAN HYDROLASE (EUROFUNG)"/>
    <property type="match status" value="1"/>
</dbReference>
<dbReference type="AlphaFoldDB" id="A0A6N2R6M4"/>